<organism evidence="3 4">
    <name type="scientific">Hemibagrus guttatus</name>
    <dbReference type="NCBI Taxonomy" id="175788"/>
    <lineage>
        <taxon>Eukaryota</taxon>
        <taxon>Metazoa</taxon>
        <taxon>Chordata</taxon>
        <taxon>Craniata</taxon>
        <taxon>Vertebrata</taxon>
        <taxon>Euteleostomi</taxon>
        <taxon>Actinopterygii</taxon>
        <taxon>Neopterygii</taxon>
        <taxon>Teleostei</taxon>
        <taxon>Ostariophysi</taxon>
        <taxon>Siluriformes</taxon>
        <taxon>Bagridae</taxon>
        <taxon>Hemibagrus</taxon>
    </lineage>
</organism>
<evidence type="ECO:0000256" key="1">
    <source>
        <dbReference type="SAM" id="MobiDB-lite"/>
    </source>
</evidence>
<feature type="compositionally biased region" description="Basic and acidic residues" evidence="1">
    <location>
        <begin position="221"/>
        <end position="231"/>
    </location>
</feature>
<dbReference type="PANTHER" id="PTHR19446">
    <property type="entry name" value="REVERSE TRANSCRIPTASES"/>
    <property type="match status" value="1"/>
</dbReference>
<comment type="caution">
    <text evidence="3">The sequence shown here is derived from an EMBL/GenBank/DDBJ whole genome shotgun (WGS) entry which is preliminary data.</text>
</comment>
<evidence type="ECO:0000259" key="2">
    <source>
        <dbReference type="Pfam" id="PF00078"/>
    </source>
</evidence>
<protein>
    <recommendedName>
        <fullName evidence="2">Reverse transcriptase domain-containing protein</fullName>
    </recommendedName>
</protein>
<feature type="domain" description="Reverse transcriptase" evidence="2">
    <location>
        <begin position="59"/>
        <end position="190"/>
    </location>
</feature>
<gene>
    <name evidence="3" type="ORF">QTP70_002921</name>
</gene>
<dbReference type="InterPro" id="IPR043502">
    <property type="entry name" value="DNA/RNA_pol_sf"/>
</dbReference>
<evidence type="ECO:0000313" key="4">
    <source>
        <dbReference type="Proteomes" id="UP001274896"/>
    </source>
</evidence>
<dbReference type="AlphaFoldDB" id="A0AAE0UX45"/>
<sequence length="252" mass="28845">MKSGKAVGPDDIQVEVWKCLGEAAVEFLTSLFNRALESERMPEEWRRSVLVPIFKNKGDVQSCSNYRGIKLMSHTMKLWERVVEICEQQYGFLPRKSTTDAIFALRILMEKYRDGQRELHCVFVDLEKAYDRVPREELWYCMRKSGVAEKYVRMVQDLYERSRTVVRCAVGQTEEFKVEVGLHQGSALSVCYGDGRVVRGALQCTPDVLEPKGGEVETLKHQLHSHGESKRGSVKAGRGYEDTFGKSVKKKK</sequence>
<accession>A0AAE0UX45</accession>
<evidence type="ECO:0000313" key="3">
    <source>
        <dbReference type="EMBL" id="KAK3521270.1"/>
    </source>
</evidence>
<dbReference type="SUPFAM" id="SSF56672">
    <property type="entry name" value="DNA/RNA polymerases"/>
    <property type="match status" value="1"/>
</dbReference>
<feature type="region of interest" description="Disordered" evidence="1">
    <location>
        <begin position="221"/>
        <end position="252"/>
    </location>
</feature>
<dbReference type="Proteomes" id="UP001274896">
    <property type="component" value="Unassembled WGS sequence"/>
</dbReference>
<dbReference type="CDD" id="cd01650">
    <property type="entry name" value="RT_nLTR_like"/>
    <property type="match status" value="1"/>
</dbReference>
<dbReference type="EMBL" id="JAUCMX010000015">
    <property type="protein sequence ID" value="KAK3521270.1"/>
    <property type="molecule type" value="Genomic_DNA"/>
</dbReference>
<proteinExistence type="predicted"/>
<dbReference type="Pfam" id="PF00078">
    <property type="entry name" value="RVT_1"/>
    <property type="match status" value="1"/>
</dbReference>
<dbReference type="InterPro" id="IPR000477">
    <property type="entry name" value="RT_dom"/>
</dbReference>
<reference evidence="3" key="1">
    <citation type="submission" date="2023-06" db="EMBL/GenBank/DDBJ databases">
        <title>Male Hemibagrus guttatus genome.</title>
        <authorList>
            <person name="Bian C."/>
        </authorList>
    </citation>
    <scope>NUCLEOTIDE SEQUENCE</scope>
    <source>
        <strain evidence="3">Male_cb2023</strain>
        <tissue evidence="3">Muscle</tissue>
    </source>
</reference>
<keyword evidence="4" id="KW-1185">Reference proteome</keyword>
<name>A0AAE0UX45_9TELE</name>